<dbReference type="EMBL" id="PYAT01000002">
    <property type="protein sequence ID" value="PSL41408.1"/>
    <property type="molecule type" value="Genomic_DNA"/>
</dbReference>
<name>A0A2P8H5B7_9BACL</name>
<organism evidence="5 6">
    <name type="scientific">Planomicrobium soli</name>
    <dbReference type="NCBI Taxonomy" id="1176648"/>
    <lineage>
        <taxon>Bacteria</taxon>
        <taxon>Bacillati</taxon>
        <taxon>Bacillota</taxon>
        <taxon>Bacilli</taxon>
        <taxon>Bacillales</taxon>
        <taxon>Caryophanaceae</taxon>
        <taxon>Planomicrobium</taxon>
    </lineage>
</organism>
<dbReference type="PANTHER" id="PTHR30146">
    <property type="entry name" value="LACI-RELATED TRANSCRIPTIONAL REPRESSOR"/>
    <property type="match status" value="1"/>
</dbReference>
<dbReference type="PANTHER" id="PTHR30146:SF109">
    <property type="entry name" value="HTH-TYPE TRANSCRIPTIONAL REGULATOR GALS"/>
    <property type="match status" value="1"/>
</dbReference>
<dbReference type="Gene3D" id="1.10.260.40">
    <property type="entry name" value="lambda repressor-like DNA-binding domains"/>
    <property type="match status" value="1"/>
</dbReference>
<dbReference type="GO" id="GO:0003700">
    <property type="term" value="F:DNA-binding transcription factor activity"/>
    <property type="evidence" value="ECO:0007669"/>
    <property type="project" value="TreeGrafter"/>
</dbReference>
<evidence type="ECO:0000256" key="3">
    <source>
        <dbReference type="ARBA" id="ARBA00023163"/>
    </source>
</evidence>
<reference evidence="5 6" key="1">
    <citation type="submission" date="2018-03" db="EMBL/GenBank/DDBJ databases">
        <title>Genomic Encyclopedia of Type Strains, Phase III (KMG-III): the genomes of soil and plant-associated and newly described type strains.</title>
        <authorList>
            <person name="Whitman W."/>
        </authorList>
    </citation>
    <scope>NUCLEOTIDE SEQUENCE [LARGE SCALE GENOMIC DNA]</scope>
    <source>
        <strain evidence="5 6">CGMCC 1.12259</strain>
    </source>
</reference>
<evidence type="ECO:0000259" key="4">
    <source>
        <dbReference type="PROSITE" id="PS50932"/>
    </source>
</evidence>
<dbReference type="Pfam" id="PF13377">
    <property type="entry name" value="Peripla_BP_3"/>
    <property type="match status" value="1"/>
</dbReference>
<evidence type="ECO:0000256" key="1">
    <source>
        <dbReference type="ARBA" id="ARBA00023015"/>
    </source>
</evidence>
<dbReference type="CDD" id="cd06267">
    <property type="entry name" value="PBP1_LacI_sugar_binding-like"/>
    <property type="match status" value="1"/>
</dbReference>
<keyword evidence="6" id="KW-1185">Reference proteome</keyword>
<dbReference type="InterPro" id="IPR028082">
    <property type="entry name" value="Peripla_BP_I"/>
</dbReference>
<dbReference type="SUPFAM" id="SSF47413">
    <property type="entry name" value="lambda repressor-like DNA-binding domains"/>
    <property type="match status" value="1"/>
</dbReference>
<evidence type="ECO:0000256" key="2">
    <source>
        <dbReference type="ARBA" id="ARBA00023125"/>
    </source>
</evidence>
<dbReference type="InterPro" id="IPR010982">
    <property type="entry name" value="Lambda_DNA-bd_dom_sf"/>
</dbReference>
<proteinExistence type="predicted"/>
<dbReference type="GO" id="GO:0000976">
    <property type="term" value="F:transcription cis-regulatory region binding"/>
    <property type="evidence" value="ECO:0007669"/>
    <property type="project" value="TreeGrafter"/>
</dbReference>
<dbReference type="Proteomes" id="UP000242682">
    <property type="component" value="Unassembled WGS sequence"/>
</dbReference>
<dbReference type="InterPro" id="IPR046335">
    <property type="entry name" value="LacI/GalR-like_sensor"/>
</dbReference>
<dbReference type="PROSITE" id="PS50932">
    <property type="entry name" value="HTH_LACI_2"/>
    <property type="match status" value="1"/>
</dbReference>
<keyword evidence="2" id="KW-0238">DNA-binding</keyword>
<dbReference type="CDD" id="cd01392">
    <property type="entry name" value="HTH_LacI"/>
    <property type="match status" value="1"/>
</dbReference>
<protein>
    <submittedName>
        <fullName evidence="5">LacI family transcriptional regulator</fullName>
    </submittedName>
</protein>
<sequence length="366" mass="41279">MKRVDRVFSKWTLCIVPIIFQEVMLRMATIKDVAKKAGVSISVVSKTYNNYVDVSEETRQRIFAVAKELNYTPNIVAKNLSSKKQMTFGLISSGVLNDNIKDNNAFDIFKGVYREISESRFELSINLIDTQKQKQQSYVQYCRERNIGGAILQGIRTDDPYYKELIDTDIPCVVLDIMNETENGMIGSVSINNAQAGKEITLYLLERNHRNLVIIGGTEETYVNKERMKGVEEALVAHGMKLSDVDVLDADFSEETAYQLSKAYLQKKQPTAFLCFSDLMAFGVMSAVKEAGLQIPEDVSVTGFDDLVFSSFTQPPLTTIQQDFVEIGGVAARLLQDIKENKLERQHIWVKHQLMARGSVRTLPSD</sequence>
<keyword evidence="1" id="KW-0805">Transcription regulation</keyword>
<dbReference type="InterPro" id="IPR000843">
    <property type="entry name" value="HTH_LacI"/>
</dbReference>
<evidence type="ECO:0000313" key="5">
    <source>
        <dbReference type="EMBL" id="PSL41408.1"/>
    </source>
</evidence>
<keyword evidence="3" id="KW-0804">Transcription</keyword>
<dbReference type="SMART" id="SM00354">
    <property type="entry name" value="HTH_LACI"/>
    <property type="match status" value="1"/>
</dbReference>
<dbReference type="Pfam" id="PF00356">
    <property type="entry name" value="LacI"/>
    <property type="match status" value="1"/>
</dbReference>
<dbReference type="AlphaFoldDB" id="A0A2P8H5B7"/>
<evidence type="ECO:0000313" key="6">
    <source>
        <dbReference type="Proteomes" id="UP000242682"/>
    </source>
</evidence>
<feature type="domain" description="HTH lacI-type" evidence="4">
    <location>
        <begin position="28"/>
        <end position="82"/>
    </location>
</feature>
<dbReference type="Gene3D" id="3.40.50.2300">
    <property type="match status" value="2"/>
</dbReference>
<comment type="caution">
    <text evidence="5">The sequence shown here is derived from an EMBL/GenBank/DDBJ whole genome shotgun (WGS) entry which is preliminary data.</text>
</comment>
<accession>A0A2P8H5B7</accession>
<dbReference type="SUPFAM" id="SSF53822">
    <property type="entry name" value="Periplasmic binding protein-like I"/>
    <property type="match status" value="1"/>
</dbReference>
<gene>
    <name evidence="5" type="ORF">B0H99_10291</name>
</gene>